<keyword evidence="1" id="KW-0812">Transmembrane</keyword>
<evidence type="ECO:0000313" key="2">
    <source>
        <dbReference type="EMBL" id="KAH1046592.1"/>
    </source>
</evidence>
<proteinExistence type="predicted"/>
<accession>A0A9D3ZLQ3</accession>
<dbReference type="Proteomes" id="UP000828251">
    <property type="component" value="Unassembled WGS sequence"/>
</dbReference>
<keyword evidence="3" id="KW-1185">Reference proteome</keyword>
<dbReference type="EMBL" id="JAIQCV010000011">
    <property type="protein sequence ID" value="KAH1046592.1"/>
    <property type="molecule type" value="Genomic_DNA"/>
</dbReference>
<organism evidence="2 3">
    <name type="scientific">Gossypium stocksii</name>
    <dbReference type="NCBI Taxonomy" id="47602"/>
    <lineage>
        <taxon>Eukaryota</taxon>
        <taxon>Viridiplantae</taxon>
        <taxon>Streptophyta</taxon>
        <taxon>Embryophyta</taxon>
        <taxon>Tracheophyta</taxon>
        <taxon>Spermatophyta</taxon>
        <taxon>Magnoliopsida</taxon>
        <taxon>eudicotyledons</taxon>
        <taxon>Gunneridae</taxon>
        <taxon>Pentapetalae</taxon>
        <taxon>rosids</taxon>
        <taxon>malvids</taxon>
        <taxon>Malvales</taxon>
        <taxon>Malvaceae</taxon>
        <taxon>Malvoideae</taxon>
        <taxon>Gossypium</taxon>
    </lineage>
</organism>
<dbReference type="CDD" id="cd00303">
    <property type="entry name" value="retropepsin_like"/>
    <property type="match status" value="1"/>
</dbReference>
<dbReference type="AlphaFoldDB" id="A0A9D3ZLQ3"/>
<gene>
    <name evidence="2" type="ORF">J1N35_037376</name>
</gene>
<reference evidence="2 3" key="1">
    <citation type="journal article" date="2021" name="Plant Biotechnol. J.">
        <title>Multi-omics assisted identification of the key and species-specific regulatory components of drought-tolerant mechanisms in Gossypium stocksii.</title>
        <authorList>
            <person name="Yu D."/>
            <person name="Ke L."/>
            <person name="Zhang D."/>
            <person name="Wu Y."/>
            <person name="Sun Y."/>
            <person name="Mei J."/>
            <person name="Sun J."/>
            <person name="Sun Y."/>
        </authorList>
    </citation>
    <scope>NUCLEOTIDE SEQUENCE [LARGE SCALE GENOMIC DNA]</scope>
    <source>
        <strain evidence="3">cv. E1</strain>
        <tissue evidence="2">Leaf</tissue>
    </source>
</reference>
<dbReference type="OrthoDB" id="1939491at2759"/>
<sequence>MSEKVASKLGLSIRKSNKKIKTVNFMEGLTMGVARGMELQIRGWKGKEDFEVIQLDDYDFVLGLNFIYRIKVDIFPLLIAFISMMIYNHHVLCLVNRDMKAKTKVLSAIQLVKDVSYGKNIELVD</sequence>
<feature type="transmembrane region" description="Helical" evidence="1">
    <location>
        <begin position="74"/>
        <end position="95"/>
    </location>
</feature>
<dbReference type="Gene3D" id="2.40.70.10">
    <property type="entry name" value="Acid Proteases"/>
    <property type="match status" value="1"/>
</dbReference>
<name>A0A9D3ZLQ3_9ROSI</name>
<evidence type="ECO:0000313" key="3">
    <source>
        <dbReference type="Proteomes" id="UP000828251"/>
    </source>
</evidence>
<dbReference type="InterPro" id="IPR021109">
    <property type="entry name" value="Peptidase_aspartic_dom_sf"/>
</dbReference>
<comment type="caution">
    <text evidence="2">The sequence shown here is derived from an EMBL/GenBank/DDBJ whole genome shotgun (WGS) entry which is preliminary data.</text>
</comment>
<evidence type="ECO:0000256" key="1">
    <source>
        <dbReference type="SAM" id="Phobius"/>
    </source>
</evidence>
<protein>
    <submittedName>
        <fullName evidence="2">Uncharacterized protein</fullName>
    </submittedName>
</protein>
<keyword evidence="1" id="KW-1133">Transmembrane helix</keyword>
<keyword evidence="1" id="KW-0472">Membrane</keyword>